<dbReference type="Proteomes" id="UP001634394">
    <property type="component" value="Unassembled WGS sequence"/>
</dbReference>
<dbReference type="EMBL" id="JBJQND010000010">
    <property type="protein sequence ID" value="KAL3863947.1"/>
    <property type="molecule type" value="Genomic_DNA"/>
</dbReference>
<feature type="repeat" description="ANK" evidence="3">
    <location>
        <begin position="118"/>
        <end position="154"/>
    </location>
</feature>
<evidence type="ECO:0000256" key="3">
    <source>
        <dbReference type="PROSITE-ProRule" id="PRU00023"/>
    </source>
</evidence>
<reference evidence="4 5" key="1">
    <citation type="submission" date="2024-11" db="EMBL/GenBank/DDBJ databases">
        <title>Chromosome-level genome assembly of the freshwater bivalve Anodonta woodiana.</title>
        <authorList>
            <person name="Chen X."/>
        </authorList>
    </citation>
    <scope>NUCLEOTIDE SEQUENCE [LARGE SCALE GENOMIC DNA]</scope>
    <source>
        <strain evidence="4">MN2024</strain>
        <tissue evidence="4">Gills</tissue>
    </source>
</reference>
<name>A0ABD3VTX5_SINWO</name>
<dbReference type="InterPro" id="IPR002110">
    <property type="entry name" value="Ankyrin_rpt"/>
</dbReference>
<accession>A0ABD3VTX5</accession>
<dbReference type="InterPro" id="IPR036770">
    <property type="entry name" value="Ankyrin_rpt-contain_sf"/>
</dbReference>
<protein>
    <submittedName>
        <fullName evidence="4">Uncharacterized protein</fullName>
    </submittedName>
</protein>
<evidence type="ECO:0000313" key="5">
    <source>
        <dbReference type="Proteomes" id="UP001634394"/>
    </source>
</evidence>
<dbReference type="Pfam" id="PF00023">
    <property type="entry name" value="Ank"/>
    <property type="match status" value="1"/>
</dbReference>
<sequence length="368" mass="41114">MSWMSISPPPNRRLIKTALHQAVLDGRLHQVRLLVAKHVANVDCKDMYGRTPLMLSAVVDENVGYKMARIFIKAGAALNLRDNMGRTALAYACMNGHEMVVNEILREDVLNISEQDNDGNSPLHHAAMSGNPDVVAVLSEYFVKFGLDIDARNKLGYSPLLLSCKYGHFAAAYTLLTKGKASPIIRDGEANLNASEWAQKNDEHKFILPIRSLLSSPHVNPTLSFSRESTIYQRTPSPSYRNPNLPPIHSSAGQGDSKLLLFRSETFIDGKEARQKVLNVIDNIEAQNRPHTTKPVRPKFHHPPTAKLLALTRRSKTIIPNMETIFKAYSDQYQPGYTRKPRTSISAQLIRPSVSHVKSPRHVVNVSM</sequence>
<evidence type="ECO:0000256" key="1">
    <source>
        <dbReference type="ARBA" id="ARBA00022737"/>
    </source>
</evidence>
<dbReference type="AlphaFoldDB" id="A0ABD3VTX5"/>
<dbReference type="PANTHER" id="PTHR24173:SF76">
    <property type="match status" value="1"/>
</dbReference>
<keyword evidence="5" id="KW-1185">Reference proteome</keyword>
<dbReference type="Gene3D" id="1.25.40.20">
    <property type="entry name" value="Ankyrin repeat-containing domain"/>
    <property type="match status" value="1"/>
</dbReference>
<gene>
    <name evidence="4" type="ORF">ACJMK2_005668</name>
</gene>
<organism evidence="4 5">
    <name type="scientific">Sinanodonta woodiana</name>
    <name type="common">Chinese pond mussel</name>
    <name type="synonym">Anodonta woodiana</name>
    <dbReference type="NCBI Taxonomy" id="1069815"/>
    <lineage>
        <taxon>Eukaryota</taxon>
        <taxon>Metazoa</taxon>
        <taxon>Spiralia</taxon>
        <taxon>Lophotrochozoa</taxon>
        <taxon>Mollusca</taxon>
        <taxon>Bivalvia</taxon>
        <taxon>Autobranchia</taxon>
        <taxon>Heteroconchia</taxon>
        <taxon>Palaeoheterodonta</taxon>
        <taxon>Unionida</taxon>
        <taxon>Unionoidea</taxon>
        <taxon>Unionidae</taxon>
        <taxon>Unioninae</taxon>
        <taxon>Sinanodonta</taxon>
    </lineage>
</organism>
<keyword evidence="1" id="KW-0677">Repeat</keyword>
<dbReference type="SUPFAM" id="SSF48403">
    <property type="entry name" value="Ankyrin repeat"/>
    <property type="match status" value="1"/>
</dbReference>
<proteinExistence type="predicted"/>
<dbReference type="Pfam" id="PF12796">
    <property type="entry name" value="Ank_2"/>
    <property type="match status" value="1"/>
</dbReference>
<feature type="repeat" description="ANK" evidence="3">
    <location>
        <begin position="48"/>
        <end position="83"/>
    </location>
</feature>
<dbReference type="PROSITE" id="PS50297">
    <property type="entry name" value="ANK_REP_REGION"/>
    <property type="match status" value="1"/>
</dbReference>
<dbReference type="PANTHER" id="PTHR24173">
    <property type="entry name" value="ANKYRIN REPEAT CONTAINING"/>
    <property type="match status" value="1"/>
</dbReference>
<evidence type="ECO:0000313" key="4">
    <source>
        <dbReference type="EMBL" id="KAL3863947.1"/>
    </source>
</evidence>
<comment type="caution">
    <text evidence="4">The sequence shown here is derived from an EMBL/GenBank/DDBJ whole genome shotgun (WGS) entry which is preliminary data.</text>
</comment>
<evidence type="ECO:0000256" key="2">
    <source>
        <dbReference type="ARBA" id="ARBA00023043"/>
    </source>
</evidence>
<dbReference type="PROSITE" id="PS50088">
    <property type="entry name" value="ANK_REPEAT"/>
    <property type="match status" value="2"/>
</dbReference>
<keyword evidence="2 3" id="KW-0040">ANK repeat</keyword>
<dbReference type="SMART" id="SM00248">
    <property type="entry name" value="ANK"/>
    <property type="match status" value="5"/>
</dbReference>